<gene>
    <name evidence="9" type="ORF">DAPK24_038740</name>
</gene>
<evidence type="ECO:0000256" key="7">
    <source>
        <dbReference type="ARBA" id="ARBA00035187"/>
    </source>
</evidence>
<keyword evidence="4" id="KW-0496">Mitochondrion</keyword>
<dbReference type="GO" id="GO:0003723">
    <property type="term" value="F:RNA binding"/>
    <property type="evidence" value="ECO:0007669"/>
    <property type="project" value="UniProtKB-KW"/>
</dbReference>
<dbReference type="SUPFAM" id="SSF54768">
    <property type="entry name" value="dsRNA-binding domain-like"/>
    <property type="match status" value="1"/>
</dbReference>
<sequence>MLASNRSSIHIAKRFISISPAISKINTINNNLNNNSVNHKFKFSYENAKNKQINQNNLSLPENKLDFLNYNNNSSSSSISLLSNDEAKLIPSIVALHARLNLPKNYPFNTLVKSLTCPTNEFSNLSSNNQQLSILGSHILSFYISEYLMTNYPRLPISILKSAIDSYIGDFSLYDLAKNNWGIEEDLTSKLDKYLSNEPEIFKFGKLRYIRKVTNPEINVTKYSNDQNSNTFELSKAEAYANSVRSIIAGLYIHSNNNDLIIKNFINNHILSRQIDIESLFQFKESGKLLSKILKSNNLQPPVVKLISETGRLSSTPVYVVGCFSGENLLSTAEGCSLREARIKSFNKALKAWYLYKPLDTKLPSDEGFNGMFVDQGEKFY</sequence>
<dbReference type="InterPro" id="IPR000999">
    <property type="entry name" value="RNase_III_dom"/>
</dbReference>
<evidence type="ECO:0000256" key="2">
    <source>
        <dbReference type="ARBA" id="ARBA00022884"/>
    </source>
</evidence>
<evidence type="ECO:0000256" key="6">
    <source>
        <dbReference type="ARBA" id="ARBA00024034"/>
    </source>
</evidence>
<dbReference type="Proteomes" id="UP001378960">
    <property type="component" value="Unassembled WGS sequence"/>
</dbReference>
<keyword evidence="5" id="KW-0687">Ribonucleoprotein</keyword>
<keyword evidence="10" id="KW-1185">Reference proteome</keyword>
<comment type="subcellular location">
    <subcellularLocation>
        <location evidence="1">Mitochondrion</location>
    </subcellularLocation>
</comment>
<dbReference type="SUPFAM" id="SSF69065">
    <property type="entry name" value="RNase III domain-like"/>
    <property type="match status" value="1"/>
</dbReference>
<evidence type="ECO:0000313" key="9">
    <source>
        <dbReference type="EMBL" id="GMM47299.1"/>
    </source>
</evidence>
<dbReference type="AlphaFoldDB" id="A0AAV5R9K4"/>
<organism evidence="9 10">
    <name type="scientific">Pichia kluyveri</name>
    <name type="common">Yeast</name>
    <dbReference type="NCBI Taxonomy" id="36015"/>
    <lineage>
        <taxon>Eukaryota</taxon>
        <taxon>Fungi</taxon>
        <taxon>Dikarya</taxon>
        <taxon>Ascomycota</taxon>
        <taxon>Saccharomycotina</taxon>
        <taxon>Pichiomycetes</taxon>
        <taxon>Pichiales</taxon>
        <taxon>Pichiaceae</taxon>
        <taxon>Pichia</taxon>
    </lineage>
</organism>
<keyword evidence="2" id="KW-0694">RNA-binding</keyword>
<dbReference type="PANTHER" id="PTHR11207:SF32">
    <property type="entry name" value="LARGE RIBOSOMAL SUBUNIT PROTEIN ML44"/>
    <property type="match status" value="1"/>
</dbReference>
<dbReference type="Pfam" id="PF22892">
    <property type="entry name" value="DSRM_MRPL44"/>
    <property type="match status" value="1"/>
</dbReference>
<dbReference type="SMART" id="SM00535">
    <property type="entry name" value="RIBOc"/>
    <property type="match status" value="1"/>
</dbReference>
<dbReference type="PANTHER" id="PTHR11207">
    <property type="entry name" value="RIBONUCLEASE III"/>
    <property type="match status" value="1"/>
</dbReference>
<evidence type="ECO:0000256" key="3">
    <source>
        <dbReference type="ARBA" id="ARBA00022980"/>
    </source>
</evidence>
<evidence type="ECO:0000256" key="4">
    <source>
        <dbReference type="ARBA" id="ARBA00023128"/>
    </source>
</evidence>
<evidence type="ECO:0000259" key="8">
    <source>
        <dbReference type="PROSITE" id="PS50142"/>
    </source>
</evidence>
<dbReference type="GO" id="GO:0006396">
    <property type="term" value="P:RNA processing"/>
    <property type="evidence" value="ECO:0007669"/>
    <property type="project" value="InterPro"/>
</dbReference>
<comment type="caution">
    <text evidence="9">The sequence shown here is derived from an EMBL/GenBank/DDBJ whole genome shotgun (WGS) entry which is preliminary data.</text>
</comment>
<dbReference type="GO" id="GO:0003735">
    <property type="term" value="F:structural constituent of ribosome"/>
    <property type="evidence" value="ECO:0007669"/>
    <property type="project" value="TreeGrafter"/>
</dbReference>
<dbReference type="EMBL" id="BTGB01000005">
    <property type="protein sequence ID" value="GMM47299.1"/>
    <property type="molecule type" value="Genomic_DNA"/>
</dbReference>
<accession>A0AAV5R9K4</accession>
<reference evidence="9 10" key="1">
    <citation type="journal article" date="2023" name="Elife">
        <title>Identification of key yeast species and microbe-microbe interactions impacting larval growth of Drosophila in the wild.</title>
        <authorList>
            <person name="Mure A."/>
            <person name="Sugiura Y."/>
            <person name="Maeda R."/>
            <person name="Honda K."/>
            <person name="Sakurai N."/>
            <person name="Takahashi Y."/>
            <person name="Watada M."/>
            <person name="Katoh T."/>
            <person name="Gotoh A."/>
            <person name="Gotoh Y."/>
            <person name="Taniguchi I."/>
            <person name="Nakamura K."/>
            <person name="Hayashi T."/>
            <person name="Katayama T."/>
            <person name="Uemura T."/>
            <person name="Hattori Y."/>
        </authorList>
    </citation>
    <scope>NUCLEOTIDE SEQUENCE [LARGE SCALE GENOMIC DNA]</scope>
    <source>
        <strain evidence="9 10">PK-24</strain>
    </source>
</reference>
<dbReference type="InterPro" id="IPR044444">
    <property type="entry name" value="Ribosomal_mL44_DSRM_metazoa"/>
</dbReference>
<keyword evidence="3 9" id="KW-0689">Ribosomal protein</keyword>
<dbReference type="Gene3D" id="3.30.160.20">
    <property type="match status" value="1"/>
</dbReference>
<feature type="domain" description="RNase III" evidence="8">
    <location>
        <begin position="93"/>
        <end position="178"/>
    </location>
</feature>
<name>A0AAV5R9K4_PICKL</name>
<dbReference type="GO" id="GO:0005739">
    <property type="term" value="C:mitochondrion"/>
    <property type="evidence" value="ECO:0007669"/>
    <property type="project" value="TreeGrafter"/>
</dbReference>
<protein>
    <recommendedName>
        <fullName evidence="7">Large ribosomal subunit protein mL44</fullName>
    </recommendedName>
</protein>
<evidence type="ECO:0000313" key="10">
    <source>
        <dbReference type="Proteomes" id="UP001378960"/>
    </source>
</evidence>
<dbReference type="Pfam" id="PF00636">
    <property type="entry name" value="Ribonuclease_3"/>
    <property type="match status" value="1"/>
</dbReference>
<comment type="similarity">
    <text evidence="6">Belongs to the ribonuclease III family. Mitochondrion-specific ribosomal protein mL44 subfamily.</text>
</comment>
<dbReference type="PROSITE" id="PS50142">
    <property type="entry name" value="RNASE_3_2"/>
    <property type="match status" value="1"/>
</dbReference>
<dbReference type="GO" id="GO:0005840">
    <property type="term" value="C:ribosome"/>
    <property type="evidence" value="ECO:0007669"/>
    <property type="project" value="UniProtKB-KW"/>
</dbReference>
<dbReference type="GO" id="GO:0004525">
    <property type="term" value="F:ribonuclease III activity"/>
    <property type="evidence" value="ECO:0007669"/>
    <property type="project" value="InterPro"/>
</dbReference>
<proteinExistence type="inferred from homology"/>
<dbReference type="InterPro" id="IPR036389">
    <property type="entry name" value="RNase_III_sf"/>
</dbReference>
<evidence type="ECO:0000256" key="5">
    <source>
        <dbReference type="ARBA" id="ARBA00023274"/>
    </source>
</evidence>
<dbReference type="Gene3D" id="1.10.1520.10">
    <property type="entry name" value="Ribonuclease III domain"/>
    <property type="match status" value="1"/>
</dbReference>
<evidence type="ECO:0000256" key="1">
    <source>
        <dbReference type="ARBA" id="ARBA00004173"/>
    </source>
</evidence>